<dbReference type="GO" id="GO:0016787">
    <property type="term" value="F:hydrolase activity"/>
    <property type="evidence" value="ECO:0007669"/>
    <property type="project" value="UniProtKB-KW"/>
</dbReference>
<dbReference type="Pfam" id="PF07859">
    <property type="entry name" value="Abhydrolase_3"/>
    <property type="match status" value="1"/>
</dbReference>
<dbReference type="PANTHER" id="PTHR48081">
    <property type="entry name" value="AB HYDROLASE SUPERFAMILY PROTEIN C4A8.06C"/>
    <property type="match status" value="1"/>
</dbReference>
<evidence type="ECO:0000313" key="5">
    <source>
        <dbReference type="Proteomes" id="UP001379235"/>
    </source>
</evidence>
<dbReference type="Proteomes" id="UP001379235">
    <property type="component" value="Unassembled WGS sequence"/>
</dbReference>
<sequence>MNGLPPERTGFPAPAEITALRAGAEAACASGKWATRRPVAVLRLGGCEVLRVAPLGTVRGRVLHFHGGGYRLGMPEMDCPFGEALADACGVEVLLPRYRLAPEHPFPAGLYDGLAAFDAMPANVARLISGASAGGGIAAAIPSLRSGKSAGLILHSAWLDLSVTALSYDANAECDPLFSRTSAEAAAALYLQGADPAHPLASPLLADPAAFPPTLISVGSGEVLIDDARSMAARLGGKARLLEVSGMDHVAVTRDAEAPGAVGVFAATCAFIEERIAAQS</sequence>
<evidence type="ECO:0000256" key="1">
    <source>
        <dbReference type="ARBA" id="ARBA00010515"/>
    </source>
</evidence>
<evidence type="ECO:0000313" key="4">
    <source>
        <dbReference type="EMBL" id="MEJ6010847.1"/>
    </source>
</evidence>
<comment type="caution">
    <text evidence="4">The sequence shown here is derived from an EMBL/GenBank/DDBJ whole genome shotgun (WGS) entry which is preliminary data.</text>
</comment>
<dbReference type="RefSeq" id="WP_339967676.1">
    <property type="nucleotide sequence ID" value="NZ_JBBHJY010000006.1"/>
</dbReference>
<dbReference type="PANTHER" id="PTHR48081:SF30">
    <property type="entry name" value="ACETYL-HYDROLASE LIPR-RELATED"/>
    <property type="match status" value="1"/>
</dbReference>
<accession>A0ABU8SA54</accession>
<feature type="domain" description="Alpha/beta hydrolase fold-3" evidence="3">
    <location>
        <begin position="62"/>
        <end position="251"/>
    </location>
</feature>
<dbReference type="EMBL" id="JBBHJY010000006">
    <property type="protein sequence ID" value="MEJ6010847.1"/>
    <property type="molecule type" value="Genomic_DNA"/>
</dbReference>
<protein>
    <submittedName>
        <fullName evidence="4">Alpha/beta hydrolase fold domain-containing protein</fullName>
    </submittedName>
</protein>
<comment type="similarity">
    <text evidence="1">Belongs to the 'GDXG' lipolytic enzyme family.</text>
</comment>
<gene>
    <name evidence="4" type="ORF">WG900_13065</name>
</gene>
<keyword evidence="5" id="KW-1185">Reference proteome</keyword>
<evidence type="ECO:0000256" key="2">
    <source>
        <dbReference type="ARBA" id="ARBA00022801"/>
    </source>
</evidence>
<dbReference type="InterPro" id="IPR013094">
    <property type="entry name" value="AB_hydrolase_3"/>
</dbReference>
<name>A0ABU8SA54_9SPHN</name>
<dbReference type="InterPro" id="IPR050300">
    <property type="entry name" value="GDXG_lipolytic_enzyme"/>
</dbReference>
<reference evidence="4 5" key="1">
    <citation type="submission" date="2024-03" db="EMBL/GenBank/DDBJ databases">
        <authorList>
            <person name="Jo J.-H."/>
        </authorList>
    </citation>
    <scope>NUCLEOTIDE SEQUENCE [LARGE SCALE GENOMIC DNA]</scope>
    <source>
        <strain evidence="4 5">AS3R-12</strain>
    </source>
</reference>
<organism evidence="4 5">
    <name type="scientific">Novosphingobium aquae</name>
    <dbReference type="NCBI Taxonomy" id="3133435"/>
    <lineage>
        <taxon>Bacteria</taxon>
        <taxon>Pseudomonadati</taxon>
        <taxon>Pseudomonadota</taxon>
        <taxon>Alphaproteobacteria</taxon>
        <taxon>Sphingomonadales</taxon>
        <taxon>Sphingomonadaceae</taxon>
        <taxon>Novosphingobium</taxon>
    </lineage>
</organism>
<evidence type="ECO:0000259" key="3">
    <source>
        <dbReference type="Pfam" id="PF07859"/>
    </source>
</evidence>
<dbReference type="Gene3D" id="3.40.50.1820">
    <property type="entry name" value="alpha/beta hydrolase"/>
    <property type="match status" value="1"/>
</dbReference>
<dbReference type="SUPFAM" id="SSF53474">
    <property type="entry name" value="alpha/beta-Hydrolases"/>
    <property type="match status" value="1"/>
</dbReference>
<dbReference type="InterPro" id="IPR029058">
    <property type="entry name" value="AB_hydrolase_fold"/>
</dbReference>
<keyword evidence="2 4" id="KW-0378">Hydrolase</keyword>
<proteinExistence type="inferred from homology"/>